<gene>
    <name evidence="3" type="ORF">JEQ07_24955</name>
</gene>
<keyword evidence="1" id="KW-0472">Membrane</keyword>
<sequence>MRWISNRLRKHLPERQDWHYYATLGGLALMAPLTLGAMLWLLPAAQGQVADNWYTDGANGVLQVRGALTESACRLEMESAWQDINLGEVGTGRLQNVGDRGTPVAFELLLRDCLRSPAGSRDSRTGALTWADNQPAVTVTFRAVQDADNPQLVKVQGVAGLGLRLEDGRGRDVRLGSRGEPLLLTPGQNALSYSVVPERTAASLTAGVYRATVDFSLSYD</sequence>
<reference evidence="3 4" key="1">
    <citation type="submission" date="2020-12" db="EMBL/GenBank/DDBJ databases">
        <title>Enhanced detection system for hospital associated transmission using whole genome sequencing surveillance.</title>
        <authorList>
            <person name="Harrison L.H."/>
            <person name="Van Tyne D."/>
            <person name="Marsh J.W."/>
            <person name="Griffith M.P."/>
            <person name="Snyder D.J."/>
            <person name="Cooper V.S."/>
            <person name="Mustapha M."/>
        </authorList>
    </citation>
    <scope>NUCLEOTIDE SEQUENCE [LARGE SCALE GENOMIC DNA]</scope>
    <source>
        <strain evidence="3 4">SER00238</strain>
    </source>
</reference>
<dbReference type="Gene3D" id="2.60.40.1090">
    <property type="entry name" value="Fimbrial-type adhesion domain"/>
    <property type="match status" value="1"/>
</dbReference>
<keyword evidence="4" id="KW-1185">Reference proteome</keyword>
<evidence type="ECO:0000256" key="1">
    <source>
        <dbReference type="SAM" id="Phobius"/>
    </source>
</evidence>
<dbReference type="SUPFAM" id="SSF49401">
    <property type="entry name" value="Bacterial adhesins"/>
    <property type="match status" value="1"/>
</dbReference>
<dbReference type="InterPro" id="IPR008966">
    <property type="entry name" value="Adhesion_dom_sf"/>
</dbReference>
<dbReference type="InterPro" id="IPR036937">
    <property type="entry name" value="Adhesion_dom_fimbrial_sf"/>
</dbReference>
<dbReference type="EMBL" id="JAEHSL010000051">
    <property type="protein sequence ID" value="MBI6183631.1"/>
    <property type="molecule type" value="Genomic_DNA"/>
</dbReference>
<keyword evidence="1" id="KW-0812">Transmembrane</keyword>
<name>A0ABS0TZ27_SERPR</name>
<keyword evidence="1" id="KW-1133">Transmembrane helix</keyword>
<protein>
    <submittedName>
        <fullName evidence="3">Type 1 fimbrial protein</fullName>
    </submittedName>
</protein>
<comment type="caution">
    <text evidence="3">The sequence shown here is derived from an EMBL/GenBank/DDBJ whole genome shotgun (WGS) entry which is preliminary data.</text>
</comment>
<accession>A0ABS0TZ27</accession>
<dbReference type="InterPro" id="IPR000259">
    <property type="entry name" value="Adhesion_dom_fimbrial"/>
</dbReference>
<dbReference type="PANTHER" id="PTHR33420">
    <property type="entry name" value="FIMBRIAL SUBUNIT ELFA-RELATED"/>
    <property type="match status" value="1"/>
</dbReference>
<dbReference type="Pfam" id="PF00419">
    <property type="entry name" value="Fimbrial"/>
    <property type="match status" value="1"/>
</dbReference>
<dbReference type="RefSeq" id="WP_198642736.1">
    <property type="nucleotide sequence ID" value="NZ_JAEHSL010000051.1"/>
</dbReference>
<feature type="transmembrane region" description="Helical" evidence="1">
    <location>
        <begin position="20"/>
        <end position="42"/>
    </location>
</feature>
<dbReference type="PANTHER" id="PTHR33420:SF26">
    <property type="entry name" value="FIMBRIAL SUBUNIT"/>
    <property type="match status" value="1"/>
</dbReference>
<dbReference type="InterPro" id="IPR050263">
    <property type="entry name" value="Bact_Fimbrial_Adh_Pro"/>
</dbReference>
<dbReference type="Proteomes" id="UP000639004">
    <property type="component" value="Unassembled WGS sequence"/>
</dbReference>
<evidence type="ECO:0000313" key="4">
    <source>
        <dbReference type="Proteomes" id="UP000639004"/>
    </source>
</evidence>
<evidence type="ECO:0000313" key="3">
    <source>
        <dbReference type="EMBL" id="MBI6183631.1"/>
    </source>
</evidence>
<organism evidence="3 4">
    <name type="scientific">Serratia proteamaculans</name>
    <dbReference type="NCBI Taxonomy" id="28151"/>
    <lineage>
        <taxon>Bacteria</taxon>
        <taxon>Pseudomonadati</taxon>
        <taxon>Pseudomonadota</taxon>
        <taxon>Gammaproteobacteria</taxon>
        <taxon>Enterobacterales</taxon>
        <taxon>Yersiniaceae</taxon>
        <taxon>Serratia</taxon>
    </lineage>
</organism>
<feature type="domain" description="Fimbrial-type adhesion" evidence="2">
    <location>
        <begin position="64"/>
        <end position="220"/>
    </location>
</feature>
<evidence type="ECO:0000259" key="2">
    <source>
        <dbReference type="Pfam" id="PF00419"/>
    </source>
</evidence>
<proteinExistence type="predicted"/>